<evidence type="ECO:0000256" key="1">
    <source>
        <dbReference type="SAM" id="MobiDB-lite"/>
    </source>
</evidence>
<feature type="region of interest" description="Disordered" evidence="1">
    <location>
        <begin position="60"/>
        <end position="85"/>
    </location>
</feature>
<dbReference type="EMBL" id="UINC01037856">
    <property type="protein sequence ID" value="SVB33986.1"/>
    <property type="molecule type" value="Genomic_DNA"/>
</dbReference>
<proteinExistence type="predicted"/>
<feature type="compositionally biased region" description="Basic and acidic residues" evidence="1">
    <location>
        <begin position="75"/>
        <end position="85"/>
    </location>
</feature>
<sequence length="85" mass="9219">VHGRRQFVPQGVLLSQITNETLIPICQGLSADHGTIGRPLALSQRKARATVGQYAPNAMGYTRNTKDGTMGCCSERNDGYPETRS</sequence>
<organism evidence="2">
    <name type="scientific">marine metagenome</name>
    <dbReference type="NCBI Taxonomy" id="408172"/>
    <lineage>
        <taxon>unclassified sequences</taxon>
        <taxon>metagenomes</taxon>
        <taxon>ecological metagenomes</taxon>
    </lineage>
</organism>
<feature type="non-terminal residue" evidence="2">
    <location>
        <position position="1"/>
    </location>
</feature>
<protein>
    <submittedName>
        <fullName evidence="2">Uncharacterized protein</fullName>
    </submittedName>
</protein>
<accession>A0A382D663</accession>
<gene>
    <name evidence="2" type="ORF">METZ01_LOCUS186840</name>
</gene>
<reference evidence="2" key="1">
    <citation type="submission" date="2018-05" db="EMBL/GenBank/DDBJ databases">
        <authorList>
            <person name="Lanie J.A."/>
            <person name="Ng W.-L."/>
            <person name="Kazmierczak K.M."/>
            <person name="Andrzejewski T.M."/>
            <person name="Davidsen T.M."/>
            <person name="Wayne K.J."/>
            <person name="Tettelin H."/>
            <person name="Glass J.I."/>
            <person name="Rusch D."/>
            <person name="Podicherti R."/>
            <person name="Tsui H.-C.T."/>
            <person name="Winkler M.E."/>
        </authorList>
    </citation>
    <scope>NUCLEOTIDE SEQUENCE</scope>
</reference>
<evidence type="ECO:0000313" key="2">
    <source>
        <dbReference type="EMBL" id="SVB33986.1"/>
    </source>
</evidence>
<name>A0A382D663_9ZZZZ</name>
<dbReference type="AlphaFoldDB" id="A0A382D663"/>